<evidence type="ECO:0000313" key="4">
    <source>
        <dbReference type="Proteomes" id="UP001501509"/>
    </source>
</evidence>
<organism evidence="3 4">
    <name type="scientific">Actinomadura fulvescens</name>
    <dbReference type="NCBI Taxonomy" id="46160"/>
    <lineage>
        <taxon>Bacteria</taxon>
        <taxon>Bacillati</taxon>
        <taxon>Actinomycetota</taxon>
        <taxon>Actinomycetes</taxon>
        <taxon>Streptosporangiales</taxon>
        <taxon>Thermomonosporaceae</taxon>
        <taxon>Actinomadura</taxon>
    </lineage>
</organism>
<dbReference type="Proteomes" id="UP001501509">
    <property type="component" value="Unassembled WGS sequence"/>
</dbReference>
<evidence type="ECO:0000259" key="2">
    <source>
        <dbReference type="Pfam" id="PF00432"/>
    </source>
</evidence>
<reference evidence="3 4" key="1">
    <citation type="journal article" date="2019" name="Int. J. Syst. Evol. Microbiol.">
        <title>The Global Catalogue of Microorganisms (GCM) 10K type strain sequencing project: providing services to taxonomists for standard genome sequencing and annotation.</title>
        <authorList>
            <consortium name="The Broad Institute Genomics Platform"/>
            <consortium name="The Broad Institute Genome Sequencing Center for Infectious Disease"/>
            <person name="Wu L."/>
            <person name="Ma J."/>
        </authorList>
    </citation>
    <scope>NUCLEOTIDE SEQUENCE [LARGE SCALE GENOMIC DNA]</scope>
    <source>
        <strain evidence="3 4">JCM 6833</strain>
    </source>
</reference>
<dbReference type="InterPro" id="IPR008930">
    <property type="entry name" value="Terpenoid_cyclase/PrenylTrfase"/>
</dbReference>
<evidence type="ECO:0000256" key="1">
    <source>
        <dbReference type="ARBA" id="ARBA00022737"/>
    </source>
</evidence>
<dbReference type="RefSeq" id="WP_344538562.1">
    <property type="nucleotide sequence ID" value="NZ_BAAATD010000001.1"/>
</dbReference>
<dbReference type="InterPro" id="IPR001330">
    <property type="entry name" value="Prenyltrans"/>
</dbReference>
<comment type="caution">
    <text evidence="3">The sequence shown here is derived from an EMBL/GenBank/DDBJ whole genome shotgun (WGS) entry which is preliminary data.</text>
</comment>
<evidence type="ECO:0000313" key="3">
    <source>
        <dbReference type="EMBL" id="GAA2581722.1"/>
    </source>
</evidence>
<accession>A0ABN3PEE2</accession>
<feature type="domain" description="Prenyltransferase alpha-alpha toroid" evidence="2">
    <location>
        <begin position="91"/>
        <end position="244"/>
    </location>
</feature>
<keyword evidence="4" id="KW-1185">Reference proteome</keyword>
<sequence length="255" mass="27245">MEALRWAAEITSMLSGEPLTPAPFMDACRRAGGTFAMTAADPEPSRAAGYYAVRALTLSGRRDDVPDELPRWFAGELAEPHLPASSDIDEMFYVLRALEQLGALGLLSPEVTRSLVHFIQACRDGGGGYAGIPGRPPDTEHTYCAVCSLSLLQHPLGPAESRVTAAWLRSRFATPSGLATLTADDDAPSLAASYWGFRAGEVLNDVVWTDRLRLAVEKLGKPDGGYGAQAHATLWESYCGLRVLSSIPAPGGGER</sequence>
<gene>
    <name evidence="3" type="ORF">GCM10010411_13010</name>
</gene>
<dbReference type="SUPFAM" id="SSF48239">
    <property type="entry name" value="Terpenoid cyclases/Protein prenyltransferases"/>
    <property type="match status" value="1"/>
</dbReference>
<keyword evidence="1" id="KW-0677">Repeat</keyword>
<dbReference type="Pfam" id="PF00432">
    <property type="entry name" value="Prenyltrans"/>
    <property type="match status" value="1"/>
</dbReference>
<protein>
    <recommendedName>
        <fullName evidence="2">Prenyltransferase alpha-alpha toroid domain-containing protein</fullName>
    </recommendedName>
</protein>
<dbReference type="Gene3D" id="1.50.10.20">
    <property type="match status" value="1"/>
</dbReference>
<proteinExistence type="predicted"/>
<name>A0ABN3PEE2_9ACTN</name>
<dbReference type="EMBL" id="BAAATD010000001">
    <property type="protein sequence ID" value="GAA2581722.1"/>
    <property type="molecule type" value="Genomic_DNA"/>
</dbReference>